<dbReference type="AlphaFoldDB" id="A0A8S3B8Q0"/>
<reference evidence="1" key="1">
    <citation type="submission" date="2021-02" db="EMBL/GenBank/DDBJ databases">
        <authorList>
            <person name="Nowell W R."/>
        </authorList>
    </citation>
    <scope>NUCLEOTIDE SEQUENCE</scope>
</reference>
<dbReference type="Pfam" id="PF13855">
    <property type="entry name" value="LRR_8"/>
    <property type="match status" value="1"/>
</dbReference>
<proteinExistence type="predicted"/>
<dbReference type="EMBL" id="CAJOBH010140400">
    <property type="protein sequence ID" value="CAF4802360.1"/>
    <property type="molecule type" value="Genomic_DNA"/>
</dbReference>
<evidence type="ECO:0000313" key="2">
    <source>
        <dbReference type="EMBL" id="CAF4892502.1"/>
    </source>
</evidence>
<organism evidence="1 3">
    <name type="scientific">Rotaria magnacalcarata</name>
    <dbReference type="NCBI Taxonomy" id="392030"/>
    <lineage>
        <taxon>Eukaryota</taxon>
        <taxon>Metazoa</taxon>
        <taxon>Spiralia</taxon>
        <taxon>Gnathifera</taxon>
        <taxon>Rotifera</taxon>
        <taxon>Eurotatoria</taxon>
        <taxon>Bdelloidea</taxon>
        <taxon>Philodinida</taxon>
        <taxon>Philodinidae</taxon>
        <taxon>Rotaria</taxon>
    </lineage>
</organism>
<dbReference type="Proteomes" id="UP000681720">
    <property type="component" value="Unassembled WGS sequence"/>
</dbReference>
<gene>
    <name evidence="1" type="ORF">BYL167_LOCUS48203</name>
    <name evidence="2" type="ORF">GIL414_LOCUS51408</name>
</gene>
<dbReference type="EMBL" id="CAJOBJ010173682">
    <property type="protein sequence ID" value="CAF4892502.1"/>
    <property type="molecule type" value="Genomic_DNA"/>
</dbReference>
<evidence type="ECO:0000313" key="3">
    <source>
        <dbReference type="Proteomes" id="UP000681967"/>
    </source>
</evidence>
<feature type="non-terminal residue" evidence="1">
    <location>
        <position position="80"/>
    </location>
</feature>
<sequence length="80" mass="9275">AKLTYLSLQGNDLNYLTNKSLRGLNNLIYLNLARNRLQLQSNQQPFQDLNSLEILNLDRNIQLNLSKLIFQGLETNLMEL</sequence>
<comment type="caution">
    <text evidence="1">The sequence shown here is derived from an EMBL/GenBank/DDBJ whole genome shotgun (WGS) entry which is preliminary data.</text>
</comment>
<evidence type="ECO:0000313" key="1">
    <source>
        <dbReference type="EMBL" id="CAF4802360.1"/>
    </source>
</evidence>
<dbReference type="Gene3D" id="3.80.10.10">
    <property type="entry name" value="Ribonuclease Inhibitor"/>
    <property type="match status" value="1"/>
</dbReference>
<dbReference type="InterPro" id="IPR001611">
    <property type="entry name" value="Leu-rich_rpt"/>
</dbReference>
<feature type="non-terminal residue" evidence="1">
    <location>
        <position position="1"/>
    </location>
</feature>
<name>A0A8S3B8Q0_9BILA</name>
<protein>
    <recommendedName>
        <fullName evidence="4">Toll-like receptor 3</fullName>
    </recommendedName>
</protein>
<dbReference type="Proteomes" id="UP000681967">
    <property type="component" value="Unassembled WGS sequence"/>
</dbReference>
<evidence type="ECO:0008006" key="4">
    <source>
        <dbReference type="Google" id="ProtNLM"/>
    </source>
</evidence>
<dbReference type="SUPFAM" id="SSF52058">
    <property type="entry name" value="L domain-like"/>
    <property type="match status" value="1"/>
</dbReference>
<dbReference type="InterPro" id="IPR032675">
    <property type="entry name" value="LRR_dom_sf"/>
</dbReference>
<accession>A0A8S3B8Q0</accession>